<dbReference type="EMBL" id="CM044701">
    <property type="protein sequence ID" value="KAI5684043.1"/>
    <property type="molecule type" value="Genomic_DNA"/>
</dbReference>
<evidence type="ECO:0000313" key="2">
    <source>
        <dbReference type="Proteomes" id="UP001060085"/>
    </source>
</evidence>
<gene>
    <name evidence="1" type="ORF">M9H77_05271</name>
</gene>
<name>A0ACC0CH08_CATRO</name>
<sequence>MNKYSFFAIFILISTFSALFLTAHGGDSPMAEAADAGISSILSPAIFDEMLKRRNDTSCRTEKFYTYEAFVMAAKFFEGFGTIGDHKTRKREIAAFFGLTSKETAGGWLTAPDGPFAWGYCHIIGRDRSGNFCTSNSWPCPAGRKYYARGPFQLSGNEVYGKAGRAIGVDLINNPNLVETNAVISFKTAIWFWMTAKGYKPSCHDVMIGKWKPTSGDRASKRLPGYGVTINIISGSDCGWGANDGVADRIGFYQRNCDILGVGYGKNLDCYFQDPFP</sequence>
<accession>A0ACC0CH08</accession>
<dbReference type="Proteomes" id="UP001060085">
    <property type="component" value="Linkage Group LG01"/>
</dbReference>
<keyword evidence="2" id="KW-1185">Reference proteome</keyword>
<organism evidence="1 2">
    <name type="scientific">Catharanthus roseus</name>
    <name type="common">Madagascar periwinkle</name>
    <name type="synonym">Vinca rosea</name>
    <dbReference type="NCBI Taxonomy" id="4058"/>
    <lineage>
        <taxon>Eukaryota</taxon>
        <taxon>Viridiplantae</taxon>
        <taxon>Streptophyta</taxon>
        <taxon>Embryophyta</taxon>
        <taxon>Tracheophyta</taxon>
        <taxon>Spermatophyta</taxon>
        <taxon>Magnoliopsida</taxon>
        <taxon>eudicotyledons</taxon>
        <taxon>Gunneridae</taxon>
        <taxon>Pentapetalae</taxon>
        <taxon>asterids</taxon>
        <taxon>lamiids</taxon>
        <taxon>Gentianales</taxon>
        <taxon>Apocynaceae</taxon>
        <taxon>Rauvolfioideae</taxon>
        <taxon>Vinceae</taxon>
        <taxon>Catharanthinae</taxon>
        <taxon>Catharanthus</taxon>
    </lineage>
</organism>
<protein>
    <submittedName>
        <fullName evidence="1">Uncharacterized protein</fullName>
    </submittedName>
</protein>
<reference evidence="2" key="1">
    <citation type="journal article" date="2023" name="Nat. Plants">
        <title>Single-cell RNA sequencing provides a high-resolution roadmap for understanding the multicellular compartmentation of specialized metabolism.</title>
        <authorList>
            <person name="Sun S."/>
            <person name="Shen X."/>
            <person name="Li Y."/>
            <person name="Li Y."/>
            <person name="Wang S."/>
            <person name="Li R."/>
            <person name="Zhang H."/>
            <person name="Shen G."/>
            <person name="Guo B."/>
            <person name="Wei J."/>
            <person name="Xu J."/>
            <person name="St-Pierre B."/>
            <person name="Chen S."/>
            <person name="Sun C."/>
        </authorList>
    </citation>
    <scope>NUCLEOTIDE SEQUENCE [LARGE SCALE GENOMIC DNA]</scope>
</reference>
<evidence type="ECO:0000313" key="1">
    <source>
        <dbReference type="EMBL" id="KAI5684043.1"/>
    </source>
</evidence>
<proteinExistence type="predicted"/>
<comment type="caution">
    <text evidence="1">The sequence shown here is derived from an EMBL/GenBank/DDBJ whole genome shotgun (WGS) entry which is preliminary data.</text>
</comment>